<dbReference type="PANTHER" id="PTHR45625:SF4">
    <property type="entry name" value="PEPTIDYLPROLYL ISOMERASE DOMAIN AND WD REPEAT-CONTAINING PROTEIN 1"/>
    <property type="match status" value="1"/>
</dbReference>
<evidence type="ECO:0000259" key="5">
    <source>
        <dbReference type="PROSITE" id="PS50072"/>
    </source>
</evidence>
<dbReference type="InterPro" id="IPR002130">
    <property type="entry name" value="Cyclophilin-type_PPIase_dom"/>
</dbReference>
<dbReference type="EC" id="5.2.1.8" evidence="2"/>
<evidence type="ECO:0000313" key="6">
    <source>
        <dbReference type="EMBL" id="MDL5057864.1"/>
    </source>
</evidence>
<organism evidence="6 7">
    <name type="scientific">Geitlerinema calcuttense NRMC-F 0142</name>
    <dbReference type="NCBI Taxonomy" id="2922238"/>
    <lineage>
        <taxon>Bacteria</taxon>
        <taxon>Bacillati</taxon>
        <taxon>Cyanobacteriota</taxon>
        <taxon>Cyanophyceae</taxon>
        <taxon>Geitlerinematales</taxon>
        <taxon>Geitlerinemataceae</taxon>
        <taxon>Geitlerinema</taxon>
    </lineage>
</organism>
<dbReference type="Pfam" id="PF00160">
    <property type="entry name" value="Pro_isomerase"/>
    <property type="match status" value="1"/>
</dbReference>
<sequence length="86" mass="9159">NPGRESNGSQFYIVIQDAPSLDNAYTVFGQIVEGMDVADAISGQAKDKADIPLNDIPMTVTIMPRSQLDDYKRKLTAAGAGSATAR</sequence>
<protein>
    <recommendedName>
        <fullName evidence="2">peptidylprolyl isomerase</fullName>
        <ecNumber evidence="2">5.2.1.8</ecNumber>
    </recommendedName>
</protein>
<dbReference type="PANTHER" id="PTHR45625">
    <property type="entry name" value="PEPTIDYL-PROLYL CIS-TRANS ISOMERASE-RELATED"/>
    <property type="match status" value="1"/>
</dbReference>
<dbReference type="RefSeq" id="WP_286004672.1">
    <property type="nucleotide sequence ID" value="NZ_JASVEJ010000039.1"/>
</dbReference>
<comment type="function">
    <text evidence="1">PPIases accelerate the folding of proteins. It catalyzes the cis-trans isomerization of proline imidic peptide bonds in oligopeptides.</text>
</comment>
<evidence type="ECO:0000256" key="2">
    <source>
        <dbReference type="ARBA" id="ARBA00013194"/>
    </source>
</evidence>
<dbReference type="GO" id="GO:0003755">
    <property type="term" value="F:peptidyl-prolyl cis-trans isomerase activity"/>
    <property type="evidence" value="ECO:0007669"/>
    <property type="project" value="UniProtKB-EC"/>
</dbReference>
<dbReference type="PROSITE" id="PS50072">
    <property type="entry name" value="CSA_PPIASE_2"/>
    <property type="match status" value="1"/>
</dbReference>
<keyword evidence="7" id="KW-1185">Reference proteome</keyword>
<dbReference type="InterPro" id="IPR029000">
    <property type="entry name" value="Cyclophilin-like_dom_sf"/>
</dbReference>
<name>A0ABT7M0R8_9CYAN</name>
<comment type="caution">
    <text evidence="6">The sequence shown here is derived from an EMBL/GenBank/DDBJ whole genome shotgun (WGS) entry which is preliminary data.</text>
</comment>
<evidence type="ECO:0000256" key="3">
    <source>
        <dbReference type="ARBA" id="ARBA00023110"/>
    </source>
</evidence>
<feature type="non-terminal residue" evidence="6">
    <location>
        <position position="1"/>
    </location>
</feature>
<dbReference type="Proteomes" id="UP001230986">
    <property type="component" value="Unassembled WGS sequence"/>
</dbReference>
<dbReference type="InterPro" id="IPR044666">
    <property type="entry name" value="Cyclophilin_A-like"/>
</dbReference>
<evidence type="ECO:0000256" key="1">
    <source>
        <dbReference type="ARBA" id="ARBA00002388"/>
    </source>
</evidence>
<feature type="domain" description="PPIase cyclophilin-type" evidence="5">
    <location>
        <begin position="1"/>
        <end position="59"/>
    </location>
</feature>
<keyword evidence="3" id="KW-0697">Rotamase</keyword>
<keyword evidence="4 6" id="KW-0413">Isomerase</keyword>
<accession>A0ABT7M0R8</accession>
<reference evidence="6 7" key="1">
    <citation type="submission" date="2023-06" db="EMBL/GenBank/DDBJ databases">
        <title>Whole genome sequence of Oscillatoria calcuttensis NRMC-F 0142.</title>
        <authorList>
            <person name="Shakena Fathima T."/>
            <person name="Muralitharan G."/>
            <person name="Thajuddin N."/>
        </authorList>
    </citation>
    <scope>NUCLEOTIDE SEQUENCE [LARGE SCALE GENOMIC DNA]</scope>
    <source>
        <strain evidence="6 7">NRMC-F 0142</strain>
    </source>
</reference>
<gene>
    <name evidence="6" type="ORF">QQ055_10430</name>
</gene>
<dbReference type="Gene3D" id="2.40.100.10">
    <property type="entry name" value="Cyclophilin-like"/>
    <property type="match status" value="1"/>
</dbReference>
<dbReference type="EMBL" id="JASVEJ010000039">
    <property type="protein sequence ID" value="MDL5057864.1"/>
    <property type="molecule type" value="Genomic_DNA"/>
</dbReference>
<evidence type="ECO:0000313" key="7">
    <source>
        <dbReference type="Proteomes" id="UP001230986"/>
    </source>
</evidence>
<evidence type="ECO:0000256" key="4">
    <source>
        <dbReference type="ARBA" id="ARBA00023235"/>
    </source>
</evidence>
<proteinExistence type="predicted"/>
<dbReference type="SUPFAM" id="SSF50891">
    <property type="entry name" value="Cyclophilin-like"/>
    <property type="match status" value="1"/>
</dbReference>